<dbReference type="InterPro" id="IPR002869">
    <property type="entry name" value="Pyrv_flavodox_OxRed_cen"/>
</dbReference>
<dbReference type="SUPFAM" id="SSF53323">
    <property type="entry name" value="Pyruvate-ferredoxin oxidoreductase, PFOR, domain III"/>
    <property type="match status" value="1"/>
</dbReference>
<evidence type="ECO:0000259" key="4">
    <source>
        <dbReference type="Pfam" id="PF01558"/>
    </source>
</evidence>
<evidence type="ECO:0000313" key="7">
    <source>
        <dbReference type="Proteomes" id="UP000426328"/>
    </source>
</evidence>
<dbReference type="Gene3D" id="3.40.920.10">
    <property type="entry name" value="Pyruvate-ferredoxin oxidoreductase, PFOR, domain III"/>
    <property type="match status" value="1"/>
</dbReference>
<dbReference type="InterPro" id="IPR011894">
    <property type="entry name" value="PorC_KorC"/>
</dbReference>
<dbReference type="KEGG" id="aamb:D1866_04755"/>
<evidence type="ECO:0000313" key="6">
    <source>
        <dbReference type="EMBL" id="QGR21375.1"/>
    </source>
</evidence>
<organism evidence="6 7">
    <name type="scientific">Acidianus ambivalens</name>
    <name type="common">Desulfurolobus ambivalens</name>
    <dbReference type="NCBI Taxonomy" id="2283"/>
    <lineage>
        <taxon>Archaea</taxon>
        <taxon>Thermoproteota</taxon>
        <taxon>Thermoprotei</taxon>
        <taxon>Sulfolobales</taxon>
        <taxon>Sulfolobaceae</taxon>
        <taxon>Acidianus</taxon>
    </lineage>
</organism>
<name>A0A650CUJ5_ACIAM</name>
<dbReference type="EMBL" id="CP045482">
    <property type="protein sequence ID" value="QGR21375.1"/>
    <property type="molecule type" value="Genomic_DNA"/>
</dbReference>
<reference evidence="6 7" key="2">
    <citation type="submission" date="2019-10" db="EMBL/GenBank/DDBJ databases">
        <title>Genome Sequences from Six Type Strain Members of the Archaeal Family Sulfolobaceae: Acidianus ambivalens, Acidianus infernus, Metallosphaera prunae, Stygiolobus azoricus, Sulfolobus metallicus, and Sulfurisphaera ohwakuensis.</title>
        <authorList>
            <person name="Counts J.A."/>
            <person name="Kelly R.M."/>
        </authorList>
    </citation>
    <scope>NUCLEOTIDE SEQUENCE [LARGE SCALE GENOMIC DNA]</scope>
    <source>
        <strain evidence="6 7">LEI 10</strain>
    </source>
</reference>
<dbReference type="NCBIfam" id="TIGR02175">
    <property type="entry name" value="PorC_KorC"/>
    <property type="match status" value="1"/>
</dbReference>
<protein>
    <recommendedName>
        <fullName evidence="1">pyruvate synthase</fullName>
        <ecNumber evidence="1">1.2.7.1</ecNumber>
    </recommendedName>
</protein>
<dbReference type="Proteomes" id="UP000474054">
    <property type="component" value="Unassembled WGS sequence"/>
</dbReference>
<reference evidence="5 8" key="1">
    <citation type="submission" date="2019-10" db="EMBL/GenBank/DDBJ databases">
        <title>Comparative genomics of sulfur disproportionating microorganisms.</title>
        <authorList>
            <person name="Ward L.M."/>
            <person name="Bertran E."/>
            <person name="Johnston D."/>
        </authorList>
    </citation>
    <scope>NUCLEOTIDE SEQUENCE [LARGE SCALE GENOMIC DNA]</scope>
    <source>
        <strain evidence="5 8">DSM 3772</strain>
    </source>
</reference>
<dbReference type="PANTHER" id="PTHR43366">
    <property type="entry name" value="PYRUVATE SYNTHASE SUBUNIT PORC"/>
    <property type="match status" value="1"/>
</dbReference>
<keyword evidence="7" id="KW-1185">Reference proteome</keyword>
<comment type="catalytic activity">
    <reaction evidence="3">
        <text>2 oxidized [2Fe-2S]-[ferredoxin] + pyruvate + CoA = 2 reduced [2Fe-2S]-[ferredoxin] + acetyl-CoA + CO2 + H(+)</text>
        <dbReference type="Rhea" id="RHEA:12765"/>
        <dbReference type="Rhea" id="RHEA-COMP:10000"/>
        <dbReference type="Rhea" id="RHEA-COMP:10001"/>
        <dbReference type="ChEBI" id="CHEBI:15361"/>
        <dbReference type="ChEBI" id="CHEBI:15378"/>
        <dbReference type="ChEBI" id="CHEBI:16526"/>
        <dbReference type="ChEBI" id="CHEBI:33737"/>
        <dbReference type="ChEBI" id="CHEBI:33738"/>
        <dbReference type="ChEBI" id="CHEBI:57287"/>
        <dbReference type="ChEBI" id="CHEBI:57288"/>
        <dbReference type="EC" id="1.2.7.1"/>
    </reaction>
</comment>
<dbReference type="Pfam" id="PF01558">
    <property type="entry name" value="POR"/>
    <property type="match status" value="1"/>
</dbReference>
<evidence type="ECO:0000256" key="1">
    <source>
        <dbReference type="ARBA" id="ARBA00012822"/>
    </source>
</evidence>
<sequence>MMRWEIILRGRGGMGVVTAGETLVKAAVKEGKYGQSIPFFGGERRGAPVVSYVRLSDEPIYIHREIYNSDLVAVFDTSLFNIMNPLEGLKEDGILLLNTKTPKKLWKNTFYVDAVEIADKLNLSIAGWKLVNMPMVGAIAKVTGMIKIDSVVEAIEEEFSGKLGKLNAEAAKLGYEMVSKYD</sequence>
<dbReference type="InterPro" id="IPR019752">
    <property type="entry name" value="Pyrv/ketoisovalerate_OxRed_cat"/>
</dbReference>
<dbReference type="AlphaFoldDB" id="A0A650CUJ5"/>
<accession>A0A650CUJ5</accession>
<dbReference type="EC" id="1.2.7.1" evidence="1"/>
<dbReference type="GO" id="GO:0019164">
    <property type="term" value="F:pyruvate synthase activity"/>
    <property type="evidence" value="ECO:0007669"/>
    <property type="project" value="UniProtKB-EC"/>
</dbReference>
<dbReference type="InterPro" id="IPR051626">
    <property type="entry name" value="Oxidoreductase_gamma_subunit"/>
</dbReference>
<evidence type="ECO:0000313" key="8">
    <source>
        <dbReference type="Proteomes" id="UP000474054"/>
    </source>
</evidence>
<keyword evidence="2" id="KW-0560">Oxidoreductase</keyword>
<evidence type="ECO:0000256" key="3">
    <source>
        <dbReference type="ARBA" id="ARBA00049357"/>
    </source>
</evidence>
<evidence type="ECO:0000256" key="2">
    <source>
        <dbReference type="ARBA" id="ARBA00023002"/>
    </source>
</evidence>
<dbReference type="Proteomes" id="UP000426328">
    <property type="component" value="Chromosome"/>
</dbReference>
<dbReference type="EMBL" id="WHYS01000002">
    <property type="protein sequence ID" value="MQL56074.1"/>
    <property type="molecule type" value="Genomic_DNA"/>
</dbReference>
<evidence type="ECO:0000313" key="5">
    <source>
        <dbReference type="EMBL" id="MQL56074.1"/>
    </source>
</evidence>
<keyword evidence="6" id="KW-0670">Pyruvate</keyword>
<dbReference type="PANTHER" id="PTHR43366:SF1">
    <property type="entry name" value="PYRUVATE SYNTHASE SUBUNIT PORC"/>
    <property type="match status" value="1"/>
</dbReference>
<proteinExistence type="predicted"/>
<feature type="domain" description="Pyruvate/ketoisovalerate oxidoreductase catalytic" evidence="4">
    <location>
        <begin position="12"/>
        <end position="176"/>
    </location>
</feature>
<gene>
    <name evidence="6" type="ORF">D1866_04755</name>
    <name evidence="5" type="ORF">GFB69_10070</name>
</gene>